<evidence type="ECO:0000313" key="3">
    <source>
        <dbReference type="Proteomes" id="UP001651158"/>
    </source>
</evidence>
<proteinExistence type="predicted"/>
<sequence length="78" mass="9123">MQIQQRQPVRMLLGTRFCLIACNYRHCRVHLQHFGHRMHVHHRDSRAVVNRLTSLAQAGNDQVANHSHSLSSRETKMN</sequence>
<name>A0ABR4QJG8_9CEST</name>
<dbReference type="Proteomes" id="UP001651158">
    <property type="component" value="Unassembled WGS sequence"/>
</dbReference>
<comment type="caution">
    <text evidence="2">The sequence shown here is derived from an EMBL/GenBank/DDBJ whole genome shotgun (WGS) entry which is preliminary data.</text>
</comment>
<gene>
    <name evidence="2" type="ORF">TcWFU_002045</name>
</gene>
<protein>
    <submittedName>
        <fullName evidence="2">Uncharacterized protein</fullName>
    </submittedName>
</protein>
<organism evidence="2 3">
    <name type="scientific">Taenia crassiceps</name>
    <dbReference type="NCBI Taxonomy" id="6207"/>
    <lineage>
        <taxon>Eukaryota</taxon>
        <taxon>Metazoa</taxon>
        <taxon>Spiralia</taxon>
        <taxon>Lophotrochozoa</taxon>
        <taxon>Platyhelminthes</taxon>
        <taxon>Cestoda</taxon>
        <taxon>Eucestoda</taxon>
        <taxon>Cyclophyllidea</taxon>
        <taxon>Taeniidae</taxon>
        <taxon>Taenia</taxon>
    </lineage>
</organism>
<evidence type="ECO:0000256" key="1">
    <source>
        <dbReference type="SAM" id="MobiDB-lite"/>
    </source>
</evidence>
<keyword evidence="3" id="KW-1185">Reference proteome</keyword>
<dbReference type="EMBL" id="JAKROA010000002">
    <property type="protein sequence ID" value="KAL5109891.1"/>
    <property type="molecule type" value="Genomic_DNA"/>
</dbReference>
<feature type="region of interest" description="Disordered" evidence="1">
    <location>
        <begin position="59"/>
        <end position="78"/>
    </location>
</feature>
<feature type="compositionally biased region" description="Polar residues" evidence="1">
    <location>
        <begin position="59"/>
        <end position="70"/>
    </location>
</feature>
<evidence type="ECO:0000313" key="2">
    <source>
        <dbReference type="EMBL" id="KAL5109891.1"/>
    </source>
</evidence>
<reference evidence="2 3" key="1">
    <citation type="journal article" date="2022" name="Front. Cell. Infect. Microbiol.">
        <title>The Genomes of Two Strains of Taenia crassiceps the Animal Model for the Study of Human Cysticercosis.</title>
        <authorList>
            <person name="Bobes R.J."/>
            <person name="Estrada K."/>
            <person name="Rios-Valencia D.G."/>
            <person name="Calderon-Gallegos A."/>
            <person name="de la Torre P."/>
            <person name="Carrero J.C."/>
            <person name="Sanchez-Flores A."/>
            <person name="Laclette J.P."/>
        </authorList>
    </citation>
    <scope>NUCLEOTIDE SEQUENCE [LARGE SCALE GENOMIC DNA]</scope>
    <source>
        <strain evidence="2">WFUcys</strain>
    </source>
</reference>
<accession>A0ABR4QJG8</accession>